<name>A0A7J8ZTR7_9ROSI</name>
<proteinExistence type="predicted"/>
<dbReference type="EMBL" id="JABEZV010000007">
    <property type="protein sequence ID" value="MBA0714689.1"/>
    <property type="molecule type" value="Genomic_DNA"/>
</dbReference>
<evidence type="ECO:0000313" key="2">
    <source>
        <dbReference type="Proteomes" id="UP000593574"/>
    </source>
</evidence>
<dbReference type="Proteomes" id="UP000593574">
    <property type="component" value="Unassembled WGS sequence"/>
</dbReference>
<keyword evidence="2" id="KW-1185">Reference proteome</keyword>
<gene>
    <name evidence="1" type="ORF">Golax_013648</name>
</gene>
<comment type="caution">
    <text evidence="1">The sequence shown here is derived from an EMBL/GenBank/DDBJ whole genome shotgun (WGS) entry which is preliminary data.</text>
</comment>
<protein>
    <recommendedName>
        <fullName evidence="3">Reverse transcriptase zinc-binding domain-containing protein</fullName>
    </recommendedName>
</protein>
<organism evidence="1 2">
    <name type="scientific">Gossypium laxum</name>
    <dbReference type="NCBI Taxonomy" id="34288"/>
    <lineage>
        <taxon>Eukaryota</taxon>
        <taxon>Viridiplantae</taxon>
        <taxon>Streptophyta</taxon>
        <taxon>Embryophyta</taxon>
        <taxon>Tracheophyta</taxon>
        <taxon>Spermatophyta</taxon>
        <taxon>Magnoliopsida</taxon>
        <taxon>eudicotyledons</taxon>
        <taxon>Gunneridae</taxon>
        <taxon>Pentapetalae</taxon>
        <taxon>rosids</taxon>
        <taxon>malvids</taxon>
        <taxon>Malvales</taxon>
        <taxon>Malvaceae</taxon>
        <taxon>Malvoideae</taxon>
        <taxon>Gossypium</taxon>
    </lineage>
</organism>
<accession>A0A7J8ZTR7</accession>
<sequence length="273" mass="30807">MSKLGFNLVTDSNSLWVCVLRSNYGVKEGIFDSLASVGNEDRVKCWKDNWILEIGSLINLILAHANLDLDCLLKDMVTEEGIWNLDIFRIWLSEDIIRRIASIPSPDSSVVYDRIACIRSGSGSFSIKSAYKMLSENSWNQRGKVERVRRGIGVEERCTVCGLCSEDVLHAIKDCFVAKGVWSQVIPMDKIDNWIPLYLDGVVKIDFGDAAKGDGMSLLQSRRYDKVLIQTNSLEVIQEIQESSSKTSHSALIGRIHQLLLETNLWEFEHIPI</sequence>
<evidence type="ECO:0000313" key="1">
    <source>
        <dbReference type="EMBL" id="MBA0714689.1"/>
    </source>
</evidence>
<reference evidence="1 2" key="1">
    <citation type="journal article" date="2019" name="Genome Biol. Evol.">
        <title>Insights into the evolution of the New World diploid cottons (Gossypium, subgenus Houzingenia) based on genome sequencing.</title>
        <authorList>
            <person name="Grover C.E."/>
            <person name="Arick M.A. 2nd"/>
            <person name="Thrash A."/>
            <person name="Conover J.L."/>
            <person name="Sanders W.S."/>
            <person name="Peterson D.G."/>
            <person name="Frelichowski J.E."/>
            <person name="Scheffler J.A."/>
            <person name="Scheffler B.E."/>
            <person name="Wendel J.F."/>
        </authorList>
    </citation>
    <scope>NUCLEOTIDE SEQUENCE [LARGE SCALE GENOMIC DNA]</scope>
    <source>
        <strain evidence="1">4</strain>
        <tissue evidence="1">Leaf</tissue>
    </source>
</reference>
<dbReference type="AlphaFoldDB" id="A0A7J8ZTR7"/>
<evidence type="ECO:0008006" key="3">
    <source>
        <dbReference type="Google" id="ProtNLM"/>
    </source>
</evidence>